<feature type="transmembrane region" description="Helical" evidence="5">
    <location>
        <begin position="24"/>
        <end position="48"/>
    </location>
</feature>
<evidence type="ECO:0000259" key="6">
    <source>
        <dbReference type="PROSITE" id="PS50850"/>
    </source>
</evidence>
<comment type="subcellular location">
    <subcellularLocation>
        <location evidence="1">Membrane</location>
        <topology evidence="1">Multi-pass membrane protein</topology>
    </subcellularLocation>
</comment>
<dbReference type="EMBL" id="VFET01000004">
    <property type="protein sequence ID" value="TWS06137.1"/>
    <property type="molecule type" value="Genomic_DNA"/>
</dbReference>
<dbReference type="PROSITE" id="PS00216">
    <property type="entry name" value="SUGAR_TRANSPORT_1"/>
    <property type="match status" value="1"/>
</dbReference>
<evidence type="ECO:0000313" key="9">
    <source>
        <dbReference type="Proteomes" id="UP000182858"/>
    </source>
</evidence>
<proteinExistence type="predicted"/>
<dbReference type="OrthoDB" id="7066727at2"/>
<dbReference type="InterPro" id="IPR036259">
    <property type="entry name" value="MFS_trans_sf"/>
</dbReference>
<dbReference type="PROSITE" id="PS00217">
    <property type="entry name" value="SUGAR_TRANSPORT_2"/>
    <property type="match status" value="1"/>
</dbReference>
<dbReference type="InterPro" id="IPR005829">
    <property type="entry name" value="Sugar_transporter_CS"/>
</dbReference>
<evidence type="ECO:0000256" key="2">
    <source>
        <dbReference type="ARBA" id="ARBA00022692"/>
    </source>
</evidence>
<feature type="transmembrane region" description="Helical" evidence="5">
    <location>
        <begin position="384"/>
        <end position="407"/>
    </location>
</feature>
<feature type="transmembrane region" description="Helical" evidence="5">
    <location>
        <begin position="347"/>
        <end position="372"/>
    </location>
</feature>
<dbReference type="EMBL" id="LT629689">
    <property type="protein sequence ID" value="SDE73801.1"/>
    <property type="molecule type" value="Genomic_DNA"/>
</dbReference>
<feature type="transmembrane region" description="Helical" evidence="5">
    <location>
        <begin position="323"/>
        <end position="341"/>
    </location>
</feature>
<feature type="transmembrane region" description="Helical" evidence="5">
    <location>
        <begin position="257"/>
        <end position="276"/>
    </location>
</feature>
<dbReference type="InterPro" id="IPR011701">
    <property type="entry name" value="MFS"/>
</dbReference>
<evidence type="ECO:0000256" key="5">
    <source>
        <dbReference type="SAM" id="Phobius"/>
    </source>
</evidence>
<dbReference type="RefSeq" id="WP_010565784.1">
    <property type="nucleotide sequence ID" value="NZ_FUYI01000018.1"/>
</dbReference>
<feature type="transmembrane region" description="Helical" evidence="5">
    <location>
        <begin position="148"/>
        <end position="171"/>
    </location>
</feature>
<dbReference type="AlphaFoldDB" id="A0A5C5QLC5"/>
<keyword evidence="3 5" id="KW-1133">Transmembrane helix</keyword>
<reference evidence="8 10" key="2">
    <citation type="submission" date="2019-06" db="EMBL/GenBank/DDBJ databases">
        <title>Pseudomonas bimorpha sp. nov. isolated from bovine raw milk and skim milk concentrate.</title>
        <authorList>
            <person name="Hofmann K."/>
            <person name="Huptas C."/>
            <person name="Doll E."/>
            <person name="Scherer S."/>
            <person name="Wenning M."/>
        </authorList>
    </citation>
    <scope>NUCLEOTIDE SEQUENCE [LARGE SCALE GENOMIC DNA]</scope>
    <source>
        <strain evidence="8 10">DSM 17835</strain>
    </source>
</reference>
<reference evidence="7 9" key="1">
    <citation type="submission" date="2016-10" db="EMBL/GenBank/DDBJ databases">
        <authorList>
            <person name="Varghese N."/>
            <person name="Submissions S."/>
        </authorList>
    </citation>
    <scope>NUCLEOTIDE SEQUENCE [LARGE SCALE GENOMIC DNA]</scope>
    <source>
        <strain evidence="7 9">DSM 17835</strain>
    </source>
</reference>
<sequence>MLTTQPIDIHALINSRPIGAFQKWVVFLGFLIIGLDGFDVAIMGFIAPQLKMDWGLSHQQLGPVLSAALIGLAAGALVAGPLADRYGRKIVLVSSVSMFGLWTLATAFSPDISTMVILRFLTGLGLGAAMPNASTLVSEYAPQRSRSFLITVAFCGFSLGAAGGGFLSAWMIPAFGWKSMLILGGILPLLVAPLLYFKLPESVTFLVAKRAPNPRIRAIVEKLAPGVSDAQSTFCLPAHPLMRASAMHIVLSPSYRFGTLMLWSGYVLALFLVYLFSGWLPTLVKDGGGYSVADAAIVTAMFQIGGPAGALCVGWVMDRWNKYRVLMAVFVLSGGVIYAIGQATGHFLLLCLIAWLVGFGLNGASVGMNALAATFYPTQARATGASWMSGIGRFGAILSAFAGAQMLSWGWTFAQVFAALVVPSALAALAIYGLGRSAGAVSSDRQGVSAPPRRTNA</sequence>
<keyword evidence="9" id="KW-1185">Reference proteome</keyword>
<dbReference type="Proteomes" id="UP000317951">
    <property type="component" value="Unassembled WGS sequence"/>
</dbReference>
<accession>A0A5C5QLC5</accession>
<protein>
    <submittedName>
        <fullName evidence="8">Aromatic acid/H+ symport family MFS transporter</fullName>
    </submittedName>
    <submittedName>
        <fullName evidence="7">MFS transporter, AAHS family, 4-hydroxybenzoate transporter</fullName>
    </submittedName>
</protein>
<evidence type="ECO:0000256" key="4">
    <source>
        <dbReference type="ARBA" id="ARBA00023136"/>
    </source>
</evidence>
<dbReference type="PANTHER" id="PTHR23508:SF10">
    <property type="entry name" value="CARBOXYLIC ACID TRANSPORTER PROTEIN HOMOLOG"/>
    <property type="match status" value="1"/>
</dbReference>
<dbReference type="Gene3D" id="1.20.1250.20">
    <property type="entry name" value="MFS general substrate transporter like domains"/>
    <property type="match status" value="1"/>
</dbReference>
<evidence type="ECO:0000313" key="10">
    <source>
        <dbReference type="Proteomes" id="UP000317951"/>
    </source>
</evidence>
<feature type="transmembrane region" description="Helical" evidence="5">
    <location>
        <begin position="60"/>
        <end position="83"/>
    </location>
</feature>
<keyword evidence="4 5" id="KW-0472">Membrane</keyword>
<dbReference type="GO" id="GO:0005886">
    <property type="term" value="C:plasma membrane"/>
    <property type="evidence" value="ECO:0007669"/>
    <property type="project" value="TreeGrafter"/>
</dbReference>
<gene>
    <name evidence="8" type="ORF">FIV36_07145</name>
    <name evidence="7" type="ORF">SAMN05216591_0785</name>
</gene>
<feature type="transmembrane region" description="Helical" evidence="5">
    <location>
        <begin position="90"/>
        <end position="110"/>
    </location>
</feature>
<evidence type="ECO:0000313" key="7">
    <source>
        <dbReference type="EMBL" id="SDE73801.1"/>
    </source>
</evidence>
<dbReference type="SUPFAM" id="SSF103473">
    <property type="entry name" value="MFS general substrate transporter"/>
    <property type="match status" value="1"/>
</dbReference>
<organism evidence="8 10">
    <name type="scientific">Pseudomonas extremaustralis</name>
    <dbReference type="NCBI Taxonomy" id="359110"/>
    <lineage>
        <taxon>Bacteria</taxon>
        <taxon>Pseudomonadati</taxon>
        <taxon>Pseudomonadota</taxon>
        <taxon>Gammaproteobacteria</taxon>
        <taxon>Pseudomonadales</taxon>
        <taxon>Pseudomonadaceae</taxon>
        <taxon>Pseudomonas</taxon>
    </lineage>
</organism>
<feature type="domain" description="Major facilitator superfamily (MFS) profile" evidence="6">
    <location>
        <begin position="25"/>
        <end position="439"/>
    </location>
</feature>
<feature type="transmembrane region" description="Helical" evidence="5">
    <location>
        <begin position="177"/>
        <end position="197"/>
    </location>
</feature>
<evidence type="ECO:0000256" key="1">
    <source>
        <dbReference type="ARBA" id="ARBA00004141"/>
    </source>
</evidence>
<dbReference type="GO" id="GO:0046943">
    <property type="term" value="F:carboxylic acid transmembrane transporter activity"/>
    <property type="evidence" value="ECO:0007669"/>
    <property type="project" value="TreeGrafter"/>
</dbReference>
<evidence type="ECO:0000256" key="3">
    <source>
        <dbReference type="ARBA" id="ARBA00022989"/>
    </source>
</evidence>
<feature type="transmembrane region" description="Helical" evidence="5">
    <location>
        <begin position="296"/>
        <end position="316"/>
    </location>
</feature>
<keyword evidence="2 5" id="KW-0812">Transmembrane</keyword>
<evidence type="ECO:0000313" key="8">
    <source>
        <dbReference type="EMBL" id="TWS06137.1"/>
    </source>
</evidence>
<feature type="transmembrane region" description="Helical" evidence="5">
    <location>
        <begin position="413"/>
        <end position="435"/>
    </location>
</feature>
<dbReference type="PANTHER" id="PTHR23508">
    <property type="entry name" value="CARBOXYLIC ACID TRANSPORTER PROTEIN HOMOLOG"/>
    <property type="match status" value="1"/>
</dbReference>
<dbReference type="PROSITE" id="PS50850">
    <property type="entry name" value="MFS"/>
    <property type="match status" value="1"/>
</dbReference>
<dbReference type="CDD" id="cd17365">
    <property type="entry name" value="MFS_PcaK_like"/>
    <property type="match status" value="1"/>
</dbReference>
<dbReference type="GeneID" id="78552302"/>
<feature type="transmembrane region" description="Helical" evidence="5">
    <location>
        <begin position="116"/>
        <end position="136"/>
    </location>
</feature>
<name>A0A5C5QLC5_9PSED</name>
<dbReference type="Pfam" id="PF07690">
    <property type="entry name" value="MFS_1"/>
    <property type="match status" value="1"/>
</dbReference>
<dbReference type="InterPro" id="IPR020846">
    <property type="entry name" value="MFS_dom"/>
</dbReference>
<dbReference type="Proteomes" id="UP000182858">
    <property type="component" value="Chromosome I"/>
</dbReference>